<evidence type="ECO:0000313" key="10">
    <source>
        <dbReference type="Proteomes" id="UP000260828"/>
    </source>
</evidence>
<dbReference type="PANTHER" id="PTHR11575:SF24">
    <property type="entry name" value="5'-NUCLEOTIDASE"/>
    <property type="match status" value="1"/>
</dbReference>
<keyword evidence="1 2" id="KW-0732">Signal</keyword>
<proteinExistence type="inferred from homology"/>
<dbReference type="SUPFAM" id="SSF56300">
    <property type="entry name" value="Metallo-dependent phosphatases"/>
    <property type="match status" value="1"/>
</dbReference>
<evidence type="ECO:0000313" key="6">
    <source>
        <dbReference type="EMBL" id="OUP67703.1"/>
    </source>
</evidence>
<dbReference type="GO" id="GO:0016787">
    <property type="term" value="F:hydrolase activity"/>
    <property type="evidence" value="ECO:0007669"/>
    <property type="project" value="UniProtKB-KW"/>
</dbReference>
<reference evidence="5 8" key="1">
    <citation type="submission" date="2015-09" db="EMBL/GenBank/DDBJ databases">
        <authorList>
            <consortium name="Pathogen Informatics"/>
        </authorList>
    </citation>
    <scope>NUCLEOTIDE SEQUENCE [LARGE SCALE GENOMIC DNA]</scope>
    <source>
        <strain evidence="5 8">2789STDY5834939</strain>
    </source>
</reference>
<dbReference type="OrthoDB" id="9800780at2"/>
<evidence type="ECO:0000313" key="9">
    <source>
        <dbReference type="Proteomes" id="UP000196386"/>
    </source>
</evidence>
<dbReference type="EMBL" id="CZBE01000030">
    <property type="protein sequence ID" value="CUQ14864.1"/>
    <property type="molecule type" value="Genomic_DNA"/>
</dbReference>
<name>A0A174TX40_9FIRM</name>
<reference evidence="7 10" key="4">
    <citation type="submission" date="2018-08" db="EMBL/GenBank/DDBJ databases">
        <title>A genome reference for cultivated species of the human gut microbiota.</title>
        <authorList>
            <person name="Zou Y."/>
            <person name="Xue W."/>
            <person name="Luo G."/>
        </authorList>
    </citation>
    <scope>NUCLEOTIDE SEQUENCE [LARGE SCALE GENOMIC DNA]</scope>
    <source>
        <strain evidence="7 10">TF05-12AC</strain>
    </source>
</reference>
<evidence type="ECO:0000256" key="2">
    <source>
        <dbReference type="RuleBase" id="RU362119"/>
    </source>
</evidence>
<dbReference type="EMBL" id="NFKP01000028">
    <property type="protein sequence ID" value="OUP67703.1"/>
    <property type="molecule type" value="Genomic_DNA"/>
</dbReference>
<dbReference type="PANTHER" id="PTHR11575">
    <property type="entry name" value="5'-NUCLEOTIDASE-RELATED"/>
    <property type="match status" value="1"/>
</dbReference>
<dbReference type="InterPro" id="IPR004843">
    <property type="entry name" value="Calcineurin-like_PHP"/>
</dbReference>
<sequence length="528" mass="55802">MNRSKLTRLFAGFTAALLTAGTLSLGVFAVPAQEDTQIRIFHTNDVHSRYDASVNDDGTLSGFGYARMKTLVDTYSQGVDKTLVFDAGDTFHGQPFATLNRGLSIAQLMDVVGYDAVVAGNHDFNYGASRTPTLARYAGATLLGANVLNKDTGTVLKGFTANKMYRVGDVKIGVFGLSTPETAYKTNPLNVKQVKFADPVSTAKKQVQALEERGADVIICIAHLGIDQESGTAVSTNVAAKVDGIDLIIDGHSHSTPNEYQPVNGTVIVSCGEYMAYLGMVDITVAPDGTVTVESNPLKASDYTADEIAPDAAVQAKIDAIKKGQESKLGQVVATTPVALDGERAHVRTGETNLSRLITSAMLAETGADVALTNGGGIRASIDQGPITVGEVQNVLPFGNYIVTIKLTGKDLRAAVEHGLPGYQADGTLEQLGRMSQFAGMEVSYDPARPQGSRILSITVNGKPLSETQTYLVATNDFMSVGGDDYTMLNKPVVNEFCALDEAVINYLNDSGSEALEQAEGAVRLAAA</sequence>
<dbReference type="RefSeq" id="WP_006874115.1">
    <property type="nucleotide sequence ID" value="NZ_CABIWA010000008.1"/>
</dbReference>
<gene>
    <name evidence="5" type="primary">yfkN_2</name>
    <name evidence="6" type="ORF">B5F11_17075</name>
    <name evidence="7" type="ORF">DXC40_10835</name>
    <name evidence="5" type="ORF">ERS852551_03314</name>
</gene>
<dbReference type="InterPro" id="IPR029052">
    <property type="entry name" value="Metallo-depent_PP-like"/>
</dbReference>
<dbReference type="GeneID" id="72462700"/>
<accession>A0A174TX40</accession>
<reference evidence="6" key="3">
    <citation type="journal article" date="2018" name="BMC Genomics">
        <title>Whole genome sequencing and function prediction of 133 gut anaerobes isolated from chicken caecum in pure cultures.</title>
        <authorList>
            <person name="Medvecky M."/>
            <person name="Cejkova D."/>
            <person name="Polansky O."/>
            <person name="Karasova D."/>
            <person name="Kubasova T."/>
            <person name="Cizek A."/>
            <person name="Rychlik I."/>
        </authorList>
    </citation>
    <scope>NUCLEOTIDE SEQUENCE</scope>
    <source>
        <strain evidence="6">An175</strain>
    </source>
</reference>
<evidence type="ECO:0000313" key="5">
    <source>
        <dbReference type="EMBL" id="CUQ14864.1"/>
    </source>
</evidence>
<feature type="chain" id="PRO_5041758443" evidence="2">
    <location>
        <begin position="30"/>
        <end position="528"/>
    </location>
</feature>
<dbReference type="Proteomes" id="UP000196386">
    <property type="component" value="Unassembled WGS sequence"/>
</dbReference>
<dbReference type="PRINTS" id="PR01607">
    <property type="entry name" value="APYRASEFAMLY"/>
</dbReference>
<dbReference type="InterPro" id="IPR036907">
    <property type="entry name" value="5'-Nucleotdase_C_sf"/>
</dbReference>
<evidence type="ECO:0000313" key="7">
    <source>
        <dbReference type="EMBL" id="RGE67293.1"/>
    </source>
</evidence>
<dbReference type="InterPro" id="IPR006179">
    <property type="entry name" value="5_nucleotidase/apyrase"/>
</dbReference>
<evidence type="ECO:0000313" key="8">
    <source>
        <dbReference type="Proteomes" id="UP000095765"/>
    </source>
</evidence>
<dbReference type="GO" id="GO:0000166">
    <property type="term" value="F:nucleotide binding"/>
    <property type="evidence" value="ECO:0007669"/>
    <property type="project" value="UniProtKB-KW"/>
</dbReference>
<dbReference type="Pfam" id="PF00149">
    <property type="entry name" value="Metallophos"/>
    <property type="match status" value="1"/>
</dbReference>
<feature type="signal peptide" evidence="2">
    <location>
        <begin position="1"/>
        <end position="29"/>
    </location>
</feature>
<dbReference type="EMBL" id="QVME01000005">
    <property type="protein sequence ID" value="RGE67293.1"/>
    <property type="molecule type" value="Genomic_DNA"/>
</dbReference>
<feature type="domain" description="5'-Nucleotidase C-terminal" evidence="4">
    <location>
        <begin position="332"/>
        <end position="490"/>
    </location>
</feature>
<dbReference type="Proteomes" id="UP000095765">
    <property type="component" value="Unassembled WGS sequence"/>
</dbReference>
<dbReference type="InterPro" id="IPR008334">
    <property type="entry name" value="5'-Nucleotdase_C"/>
</dbReference>
<organism evidence="5 8">
    <name type="scientific">Anaerotruncus colihominis</name>
    <dbReference type="NCBI Taxonomy" id="169435"/>
    <lineage>
        <taxon>Bacteria</taxon>
        <taxon>Bacillati</taxon>
        <taxon>Bacillota</taxon>
        <taxon>Clostridia</taxon>
        <taxon>Eubacteriales</taxon>
        <taxon>Oscillospiraceae</taxon>
        <taxon>Anaerotruncus</taxon>
    </lineage>
</organism>
<reference evidence="9" key="2">
    <citation type="submission" date="2017-04" db="EMBL/GenBank/DDBJ databases">
        <title>Function of individual gut microbiota members based on whole genome sequencing of pure cultures obtained from chicken caecum.</title>
        <authorList>
            <person name="Medvecky M."/>
            <person name="Cejkova D."/>
            <person name="Polansky O."/>
            <person name="Karasova D."/>
            <person name="Kubasova T."/>
            <person name="Cizek A."/>
            <person name="Rychlik I."/>
        </authorList>
    </citation>
    <scope>NUCLEOTIDE SEQUENCE [LARGE SCALE GENOMIC DNA]</scope>
    <source>
        <strain evidence="9">An175</strain>
    </source>
</reference>
<keyword evidence="2" id="KW-0378">Hydrolase</keyword>
<dbReference type="GO" id="GO:0009166">
    <property type="term" value="P:nucleotide catabolic process"/>
    <property type="evidence" value="ECO:0007669"/>
    <property type="project" value="InterPro"/>
</dbReference>
<dbReference type="CDD" id="cd00845">
    <property type="entry name" value="MPP_UshA_N_like"/>
    <property type="match status" value="1"/>
</dbReference>
<dbReference type="Proteomes" id="UP000260828">
    <property type="component" value="Unassembled WGS sequence"/>
</dbReference>
<dbReference type="AlphaFoldDB" id="A0A174TX40"/>
<dbReference type="SUPFAM" id="SSF55816">
    <property type="entry name" value="5'-nucleotidase (syn. UDP-sugar hydrolase), C-terminal domain"/>
    <property type="match status" value="1"/>
</dbReference>
<comment type="similarity">
    <text evidence="2">Belongs to the 5'-nucleotidase family.</text>
</comment>
<dbReference type="Gene3D" id="3.90.780.10">
    <property type="entry name" value="5'-Nucleotidase, C-terminal domain"/>
    <property type="match status" value="1"/>
</dbReference>
<evidence type="ECO:0000259" key="4">
    <source>
        <dbReference type="Pfam" id="PF02872"/>
    </source>
</evidence>
<protein>
    <submittedName>
        <fullName evidence="7">Multifunctional 2',3'-cyclic-nucleotide 2'-phosphodiesterase/5'-nucleotidase/3'-nucleotidase</fullName>
    </submittedName>
    <submittedName>
        <fullName evidence="5">Trifunctional nucleotide phosphoesterase protein YfkN</fullName>
    </submittedName>
</protein>
<evidence type="ECO:0000256" key="1">
    <source>
        <dbReference type="ARBA" id="ARBA00022729"/>
    </source>
</evidence>
<dbReference type="Pfam" id="PF02872">
    <property type="entry name" value="5_nucleotid_C"/>
    <property type="match status" value="1"/>
</dbReference>
<evidence type="ECO:0000259" key="3">
    <source>
        <dbReference type="Pfam" id="PF00149"/>
    </source>
</evidence>
<keyword evidence="2" id="KW-0547">Nucleotide-binding</keyword>
<dbReference type="Gene3D" id="3.60.21.10">
    <property type="match status" value="1"/>
</dbReference>
<feature type="domain" description="Calcineurin-like phosphoesterase" evidence="3">
    <location>
        <begin position="38"/>
        <end position="255"/>
    </location>
</feature>